<dbReference type="PANTHER" id="PTHR30086">
    <property type="entry name" value="ARGININE EXPORTER PROTEIN ARGO"/>
    <property type="match status" value="1"/>
</dbReference>
<dbReference type="Proteomes" id="UP001185028">
    <property type="component" value="Unassembled WGS sequence"/>
</dbReference>
<dbReference type="EMBL" id="JAVDQH010000030">
    <property type="protein sequence ID" value="MDR6246490.1"/>
    <property type="molecule type" value="Genomic_DNA"/>
</dbReference>
<gene>
    <name evidence="7" type="ORF">JOC58_004435</name>
</gene>
<feature type="transmembrane region" description="Helical" evidence="6">
    <location>
        <begin position="39"/>
        <end position="67"/>
    </location>
</feature>
<organism evidence="7 8">
    <name type="scientific">Paenibacillus hunanensis</name>
    <dbReference type="NCBI Taxonomy" id="539262"/>
    <lineage>
        <taxon>Bacteria</taxon>
        <taxon>Bacillati</taxon>
        <taxon>Bacillota</taxon>
        <taxon>Bacilli</taxon>
        <taxon>Bacillales</taxon>
        <taxon>Paenibacillaceae</taxon>
        <taxon>Paenibacillus</taxon>
    </lineage>
</organism>
<feature type="transmembrane region" description="Helical" evidence="6">
    <location>
        <begin position="73"/>
        <end position="91"/>
    </location>
</feature>
<feature type="transmembrane region" description="Helical" evidence="6">
    <location>
        <begin position="6"/>
        <end position="27"/>
    </location>
</feature>
<comment type="subcellular location">
    <subcellularLocation>
        <location evidence="1">Cell membrane</location>
        <topology evidence="1">Multi-pass membrane protein</topology>
    </subcellularLocation>
</comment>
<accession>A0ABU1J4R4</accession>
<keyword evidence="4 6" id="KW-1133">Transmembrane helix</keyword>
<evidence type="ECO:0000313" key="8">
    <source>
        <dbReference type="Proteomes" id="UP001185028"/>
    </source>
</evidence>
<protein>
    <submittedName>
        <fullName evidence="7">L-lysine exporter family protein LysE/ArgO</fullName>
    </submittedName>
</protein>
<evidence type="ECO:0000256" key="6">
    <source>
        <dbReference type="SAM" id="Phobius"/>
    </source>
</evidence>
<comment type="caution">
    <text evidence="7">The sequence shown here is derived from an EMBL/GenBank/DDBJ whole genome shotgun (WGS) entry which is preliminary data.</text>
</comment>
<evidence type="ECO:0000256" key="4">
    <source>
        <dbReference type="ARBA" id="ARBA00022989"/>
    </source>
</evidence>
<dbReference type="PANTHER" id="PTHR30086:SF20">
    <property type="entry name" value="ARGININE EXPORTER PROTEIN ARGO-RELATED"/>
    <property type="match status" value="1"/>
</dbReference>
<evidence type="ECO:0000256" key="2">
    <source>
        <dbReference type="ARBA" id="ARBA00022475"/>
    </source>
</evidence>
<dbReference type="InterPro" id="IPR001123">
    <property type="entry name" value="LeuE-type"/>
</dbReference>
<feature type="transmembrane region" description="Helical" evidence="6">
    <location>
        <begin position="200"/>
        <end position="221"/>
    </location>
</feature>
<reference evidence="7 8" key="1">
    <citation type="submission" date="2023-07" db="EMBL/GenBank/DDBJ databases">
        <title>Genomic Encyclopedia of Type Strains, Phase IV (KMG-IV): sequencing the most valuable type-strain genomes for metagenomic binning, comparative biology and taxonomic classification.</title>
        <authorList>
            <person name="Goeker M."/>
        </authorList>
    </citation>
    <scope>NUCLEOTIDE SEQUENCE [LARGE SCALE GENOMIC DNA]</scope>
    <source>
        <strain evidence="7 8">DSM 22170</strain>
    </source>
</reference>
<name>A0ABU1J4R4_9BACL</name>
<sequence>MAGVVIHAFILALGLILPLGVQNVFIFQQGIVQRRWRAVLPVVITAGLCDTLLISVAVGGVSVIVLGLPGVKLVLMGAGVLFLIYMGWVTWKSASASSSHTSTVEPNKQIEEKEGTDAMIIVPMSARRQIGFALSVSLLNPHALLDTIGVIGTNSLRYEDGERWAFTLTCIIVSWLWFVILAVAGMTIGRLDQSGQWFRWLNRSSAVLIWGIALYIGVGLYGELRAVIGF</sequence>
<keyword evidence="2" id="KW-1003">Cell membrane</keyword>
<evidence type="ECO:0000256" key="1">
    <source>
        <dbReference type="ARBA" id="ARBA00004651"/>
    </source>
</evidence>
<evidence type="ECO:0000313" key="7">
    <source>
        <dbReference type="EMBL" id="MDR6246490.1"/>
    </source>
</evidence>
<dbReference type="Pfam" id="PF01810">
    <property type="entry name" value="LysE"/>
    <property type="match status" value="1"/>
</dbReference>
<proteinExistence type="predicted"/>
<evidence type="ECO:0000256" key="5">
    <source>
        <dbReference type="ARBA" id="ARBA00023136"/>
    </source>
</evidence>
<evidence type="ECO:0000256" key="3">
    <source>
        <dbReference type="ARBA" id="ARBA00022692"/>
    </source>
</evidence>
<keyword evidence="3 6" id="KW-0812">Transmembrane</keyword>
<keyword evidence="8" id="KW-1185">Reference proteome</keyword>
<keyword evidence="5 6" id="KW-0472">Membrane</keyword>
<dbReference type="RefSeq" id="WP_188778464.1">
    <property type="nucleotide sequence ID" value="NZ_BMMB01000018.1"/>
</dbReference>
<feature type="transmembrane region" description="Helical" evidence="6">
    <location>
        <begin position="164"/>
        <end position="188"/>
    </location>
</feature>